<organism evidence="1">
    <name type="scientific">human gut metagenome</name>
    <dbReference type="NCBI Taxonomy" id="408170"/>
    <lineage>
        <taxon>unclassified sequences</taxon>
        <taxon>metagenomes</taxon>
        <taxon>organismal metagenomes</taxon>
    </lineage>
</organism>
<dbReference type="InterPro" id="IPR012334">
    <property type="entry name" value="Pectin_lyas_fold"/>
</dbReference>
<evidence type="ECO:0000313" key="1">
    <source>
        <dbReference type="EMBL" id="EKC73386.1"/>
    </source>
</evidence>
<gene>
    <name evidence="1" type="ORF">LEA_06255</name>
</gene>
<evidence type="ECO:0008006" key="2">
    <source>
        <dbReference type="Google" id="ProtNLM"/>
    </source>
</evidence>
<dbReference type="AlphaFoldDB" id="K1UPG8"/>
<proteinExistence type="predicted"/>
<accession>K1UPG8</accession>
<name>K1UPG8_9ZZZZ</name>
<reference evidence="1" key="1">
    <citation type="journal article" date="2013" name="Environ. Microbiol.">
        <title>Microbiota from the distal guts of lean and obese adolescents exhibit partial functional redundancy besides clear differences in community structure.</title>
        <authorList>
            <person name="Ferrer M."/>
            <person name="Ruiz A."/>
            <person name="Lanza F."/>
            <person name="Haange S.B."/>
            <person name="Oberbach A."/>
            <person name="Till H."/>
            <person name="Bargiela R."/>
            <person name="Campoy C."/>
            <person name="Segura M.T."/>
            <person name="Richter M."/>
            <person name="von Bergen M."/>
            <person name="Seifert J."/>
            <person name="Suarez A."/>
        </authorList>
    </citation>
    <scope>NUCLEOTIDE SEQUENCE</scope>
</reference>
<dbReference type="EMBL" id="AJWY01004088">
    <property type="protein sequence ID" value="EKC73386.1"/>
    <property type="molecule type" value="Genomic_DNA"/>
</dbReference>
<dbReference type="InterPro" id="IPR022208">
    <property type="entry name" value="DUF3737"/>
</dbReference>
<comment type="caution">
    <text evidence="1">The sequence shown here is derived from an EMBL/GenBank/DDBJ whole genome shotgun (WGS) entry which is preliminary data.</text>
</comment>
<dbReference type="Pfam" id="PF12541">
    <property type="entry name" value="DUF3737"/>
    <property type="match status" value="1"/>
</dbReference>
<sequence length="158" mass="17593">SDMQISDFELAGNYSFDGVRNVEIHHAKMLSKDAFWNSENVTVYDSFISGEYLGWNAKNLTLINCTIESLQGMCYIDNLVMKNCKLLNTTLAFEYSTIDVEITDGITSVLNPASGMIRAQSIDTLILDPAKTDPAETQIVCDHIGCRLDKNPEESVEN</sequence>
<dbReference type="InterPro" id="IPR011050">
    <property type="entry name" value="Pectin_lyase_fold/virulence"/>
</dbReference>
<dbReference type="Gene3D" id="2.160.20.10">
    <property type="entry name" value="Single-stranded right-handed beta-helix, Pectin lyase-like"/>
    <property type="match status" value="1"/>
</dbReference>
<protein>
    <recommendedName>
        <fullName evidence="2">DUF3737 family protein</fullName>
    </recommendedName>
</protein>
<feature type="non-terminal residue" evidence="1">
    <location>
        <position position="1"/>
    </location>
</feature>
<dbReference type="SUPFAM" id="SSF51126">
    <property type="entry name" value="Pectin lyase-like"/>
    <property type="match status" value="1"/>
</dbReference>